<dbReference type="InterPro" id="IPR001251">
    <property type="entry name" value="CRAL-TRIO_dom"/>
</dbReference>
<dbReference type="InterPro" id="IPR036865">
    <property type="entry name" value="CRAL-TRIO_dom_sf"/>
</dbReference>
<dbReference type="PANTHER" id="PTHR47104">
    <property type="entry name" value="SEC14P-LIKE PHOSPHATIDYLINOSITOL TRANSFER FAMILY PROTEIN"/>
    <property type="match status" value="1"/>
</dbReference>
<sequence length="428" mass="47935">MMGATTEKKDPKDSEGVKAVLSILKKQAPLTVKQEKYCSNACVERFLRAKGDSVRKAAKQLRVVLSWRESIGTADHLIADEFSAELAEGMAYIAGHDDDARPVMVFRIKQDYLKLRSQKSFIRLLVFTLEVAIASMARFVDQFVLLFDASFFRSPKACINVFTGILKIISDYYPGRLHKAFVIDPPSFFSCLWMGVRAFVELSAITAVVSSLDFEDPLEDTTAFMWQQPRTASLRFDSADSSAKLGSCASSRFSVTVSHLNSLKPWYLSTSTTRSAVVPTATSPSLAGATPLNARSFSFASPAARSTPRVGVAAGAAATPSKAPRQRRQQQQPRTPMPSFLQSPAMLFSFRKEGHVSRVERDRESFRPFLRFYRRPYDEIVYRARMRPPLGGLISIVSGRDQIKQRRNNKIQSFPPQCIKFSKLEQNQ</sequence>
<dbReference type="EMBL" id="CP136890">
    <property type="protein sequence ID" value="WOK95479.1"/>
    <property type="molecule type" value="Genomic_DNA"/>
</dbReference>
<dbReference type="InterPro" id="IPR036273">
    <property type="entry name" value="CRAL/TRIO_N_dom_sf"/>
</dbReference>
<feature type="region of interest" description="Disordered" evidence="1">
    <location>
        <begin position="310"/>
        <end position="340"/>
    </location>
</feature>
<dbReference type="SUPFAM" id="SSF46938">
    <property type="entry name" value="CRAL/TRIO N-terminal domain"/>
    <property type="match status" value="1"/>
</dbReference>
<keyword evidence="4" id="KW-1185">Reference proteome</keyword>
<reference evidence="3 4" key="1">
    <citation type="submission" date="2023-10" db="EMBL/GenBank/DDBJ databases">
        <title>Chromosome-scale genome assembly provides insights into flower coloration mechanisms of Canna indica.</title>
        <authorList>
            <person name="Li C."/>
        </authorList>
    </citation>
    <scope>NUCLEOTIDE SEQUENCE [LARGE SCALE GENOMIC DNA]</scope>
    <source>
        <tissue evidence="3">Flower</tissue>
    </source>
</reference>
<evidence type="ECO:0000313" key="4">
    <source>
        <dbReference type="Proteomes" id="UP001327560"/>
    </source>
</evidence>
<organism evidence="3 4">
    <name type="scientific">Canna indica</name>
    <name type="common">Indian-shot</name>
    <dbReference type="NCBI Taxonomy" id="4628"/>
    <lineage>
        <taxon>Eukaryota</taxon>
        <taxon>Viridiplantae</taxon>
        <taxon>Streptophyta</taxon>
        <taxon>Embryophyta</taxon>
        <taxon>Tracheophyta</taxon>
        <taxon>Spermatophyta</taxon>
        <taxon>Magnoliopsida</taxon>
        <taxon>Liliopsida</taxon>
        <taxon>Zingiberales</taxon>
        <taxon>Cannaceae</taxon>
        <taxon>Canna</taxon>
    </lineage>
</organism>
<proteinExistence type="predicted"/>
<evidence type="ECO:0000256" key="1">
    <source>
        <dbReference type="SAM" id="MobiDB-lite"/>
    </source>
</evidence>
<dbReference type="PROSITE" id="PS50191">
    <property type="entry name" value="CRAL_TRIO"/>
    <property type="match status" value="1"/>
</dbReference>
<evidence type="ECO:0000259" key="2">
    <source>
        <dbReference type="PROSITE" id="PS50191"/>
    </source>
</evidence>
<dbReference type="SMART" id="SM00516">
    <property type="entry name" value="SEC14"/>
    <property type="match status" value="1"/>
</dbReference>
<dbReference type="Gene3D" id="3.40.525.10">
    <property type="entry name" value="CRAL-TRIO lipid binding domain"/>
    <property type="match status" value="1"/>
</dbReference>
<accession>A0AAQ3JSI5</accession>
<dbReference type="SUPFAM" id="SSF52087">
    <property type="entry name" value="CRAL/TRIO domain"/>
    <property type="match status" value="1"/>
</dbReference>
<dbReference type="Pfam" id="PF00650">
    <property type="entry name" value="CRAL_TRIO"/>
    <property type="match status" value="1"/>
</dbReference>
<evidence type="ECO:0000313" key="3">
    <source>
        <dbReference type="EMBL" id="WOK95479.1"/>
    </source>
</evidence>
<dbReference type="CDD" id="cd00170">
    <property type="entry name" value="SEC14"/>
    <property type="match status" value="1"/>
</dbReference>
<dbReference type="AlphaFoldDB" id="A0AAQ3JSI5"/>
<dbReference type="Proteomes" id="UP001327560">
    <property type="component" value="Chromosome 1"/>
</dbReference>
<protein>
    <recommendedName>
        <fullName evidence="2">CRAL-TRIO domain-containing protein</fullName>
    </recommendedName>
</protein>
<gene>
    <name evidence="3" type="ORF">Cni_G04186</name>
</gene>
<feature type="domain" description="CRAL-TRIO" evidence="2">
    <location>
        <begin position="79"/>
        <end position="209"/>
    </location>
</feature>
<dbReference type="PANTHER" id="PTHR47104:SF1">
    <property type="entry name" value="SEC14P-LIKE PHOSPHATIDYLINOSITOL TRANSFER FAMILY PROTEIN"/>
    <property type="match status" value="1"/>
</dbReference>
<name>A0AAQ3JSI5_9LILI</name>